<evidence type="ECO:0000256" key="1">
    <source>
        <dbReference type="ARBA" id="ARBA00002591"/>
    </source>
</evidence>
<evidence type="ECO:0000256" key="5">
    <source>
        <dbReference type="ARBA" id="ARBA00022729"/>
    </source>
</evidence>
<evidence type="ECO:0000256" key="9">
    <source>
        <dbReference type="SAM" id="SignalP"/>
    </source>
</evidence>
<reference evidence="10" key="1">
    <citation type="submission" date="2021-05" db="EMBL/GenBank/DDBJ databases">
        <title>Energy efficiency and biological interactions define the core microbiome of deep oligotrophic groundwater.</title>
        <authorList>
            <person name="Mehrshad M."/>
            <person name="Lopez-Fernandez M."/>
            <person name="Bell E."/>
            <person name="Bernier-Latmani R."/>
            <person name="Bertilsson S."/>
            <person name="Dopson M."/>
        </authorList>
    </citation>
    <scope>NUCLEOTIDE SEQUENCE</scope>
    <source>
        <strain evidence="10">Modern_marine.mb.64</strain>
    </source>
</reference>
<comment type="function">
    <text evidence="1">Assembles around the rod to form the L-ring and probably protects the motor/basal body from shearing forces during rotation.</text>
</comment>
<feature type="signal peptide" evidence="9">
    <location>
        <begin position="1"/>
        <end position="24"/>
    </location>
</feature>
<keyword evidence="8" id="KW-0998">Cell outer membrane</keyword>
<keyword evidence="6" id="KW-0472">Membrane</keyword>
<keyword evidence="10" id="KW-0966">Cell projection</keyword>
<feature type="chain" id="PRO_5037671948" evidence="9">
    <location>
        <begin position="25"/>
        <end position="199"/>
    </location>
</feature>
<keyword evidence="10" id="KW-0969">Cilium</keyword>
<dbReference type="PANTHER" id="PTHR34933">
    <property type="entry name" value="FLAGELLAR L-RING PROTEIN"/>
    <property type="match status" value="1"/>
</dbReference>
<dbReference type="AlphaFoldDB" id="A0A948S358"/>
<evidence type="ECO:0000313" key="11">
    <source>
        <dbReference type="Proteomes" id="UP000777784"/>
    </source>
</evidence>
<dbReference type="InterPro" id="IPR000527">
    <property type="entry name" value="Flag_Lring"/>
</dbReference>
<dbReference type="Proteomes" id="UP000777784">
    <property type="component" value="Unassembled WGS sequence"/>
</dbReference>
<accession>A0A948S358</accession>
<keyword evidence="10" id="KW-0282">Flagellum</keyword>
<organism evidence="10 11">
    <name type="scientific">Eiseniibacteriota bacterium</name>
    <dbReference type="NCBI Taxonomy" id="2212470"/>
    <lineage>
        <taxon>Bacteria</taxon>
        <taxon>Candidatus Eiseniibacteriota</taxon>
    </lineage>
</organism>
<evidence type="ECO:0000256" key="4">
    <source>
        <dbReference type="ARBA" id="ARBA00006929"/>
    </source>
</evidence>
<protein>
    <submittedName>
        <fullName evidence="10">Flagellar basal body L-ring protein FlgH</fullName>
    </submittedName>
</protein>
<name>A0A948S358_UNCEI</name>
<keyword evidence="5 9" id="KW-0732">Signal</keyword>
<keyword evidence="7" id="KW-0975">Bacterial flagellum</keyword>
<comment type="similarity">
    <text evidence="4">Belongs to the FlgH family.</text>
</comment>
<evidence type="ECO:0000313" key="10">
    <source>
        <dbReference type="EMBL" id="MBU2692944.1"/>
    </source>
</evidence>
<evidence type="ECO:0000256" key="3">
    <source>
        <dbReference type="ARBA" id="ARBA00004442"/>
    </source>
</evidence>
<dbReference type="GO" id="GO:0003774">
    <property type="term" value="F:cytoskeletal motor activity"/>
    <property type="evidence" value="ECO:0007669"/>
    <property type="project" value="InterPro"/>
</dbReference>
<dbReference type="GO" id="GO:0009427">
    <property type="term" value="C:bacterial-type flagellum basal body, distal rod, L ring"/>
    <property type="evidence" value="ECO:0007669"/>
    <property type="project" value="InterPro"/>
</dbReference>
<evidence type="ECO:0000256" key="7">
    <source>
        <dbReference type="ARBA" id="ARBA00023143"/>
    </source>
</evidence>
<gene>
    <name evidence="10" type="ORF">KJ970_18660</name>
</gene>
<dbReference type="GO" id="GO:0071973">
    <property type="term" value="P:bacterial-type flagellum-dependent cell motility"/>
    <property type="evidence" value="ECO:0007669"/>
    <property type="project" value="InterPro"/>
</dbReference>
<evidence type="ECO:0000256" key="8">
    <source>
        <dbReference type="ARBA" id="ARBA00023237"/>
    </source>
</evidence>
<evidence type="ECO:0000256" key="2">
    <source>
        <dbReference type="ARBA" id="ARBA00004117"/>
    </source>
</evidence>
<sequence>MICRNRYLPVLWALIFLGPGLQSAAATSLYNSDRVSLYANRKAGRVGDLVTVHIVESAQGTNKTTLRSSKKNELEVTGSPWEEILDFIPLYSGGMGFEDKMDGQGNNSITGDLRAKVTAQVVSVLPNGNLVLEATRQIELNGEIDHLTLRGVVRPDDIGADNIVLSTYLADAQISYKGKGVGRHTAHRGIFSRILGWIF</sequence>
<comment type="caution">
    <text evidence="10">The sequence shown here is derived from an EMBL/GenBank/DDBJ whole genome shotgun (WGS) entry which is preliminary data.</text>
</comment>
<proteinExistence type="inferred from homology"/>
<comment type="subcellular location">
    <subcellularLocation>
        <location evidence="2">Bacterial flagellum basal body</location>
    </subcellularLocation>
    <subcellularLocation>
        <location evidence="3">Cell outer membrane</location>
    </subcellularLocation>
</comment>
<dbReference type="EMBL" id="JAHJDP010000107">
    <property type="protein sequence ID" value="MBU2692944.1"/>
    <property type="molecule type" value="Genomic_DNA"/>
</dbReference>
<dbReference type="PRINTS" id="PR01008">
    <property type="entry name" value="FLGLRINGFLGH"/>
</dbReference>
<evidence type="ECO:0000256" key="6">
    <source>
        <dbReference type="ARBA" id="ARBA00023136"/>
    </source>
</evidence>
<dbReference type="GO" id="GO:0009279">
    <property type="term" value="C:cell outer membrane"/>
    <property type="evidence" value="ECO:0007669"/>
    <property type="project" value="UniProtKB-SubCell"/>
</dbReference>
<dbReference type="Pfam" id="PF02107">
    <property type="entry name" value="FlgH"/>
    <property type="match status" value="1"/>
</dbReference>
<dbReference type="PANTHER" id="PTHR34933:SF1">
    <property type="entry name" value="FLAGELLAR L-RING PROTEIN"/>
    <property type="match status" value="1"/>
</dbReference>